<comment type="caution">
    <text evidence="1">The sequence shown here is derived from an EMBL/GenBank/DDBJ whole genome shotgun (WGS) entry which is preliminary data.</text>
</comment>
<evidence type="ECO:0000313" key="2">
    <source>
        <dbReference type="Proteomes" id="UP001444071"/>
    </source>
</evidence>
<dbReference type="Proteomes" id="UP001444071">
    <property type="component" value="Unassembled WGS sequence"/>
</dbReference>
<accession>A0ABV0WAI7</accession>
<proteinExistence type="predicted"/>
<keyword evidence="2" id="KW-1185">Reference proteome</keyword>
<protein>
    <submittedName>
        <fullName evidence="1">Uncharacterized protein</fullName>
    </submittedName>
</protein>
<dbReference type="EMBL" id="JAHRIM010034771">
    <property type="protein sequence ID" value="MEQ2265928.1"/>
    <property type="molecule type" value="Genomic_DNA"/>
</dbReference>
<organism evidence="1 2">
    <name type="scientific">Xenotaenia resolanae</name>
    <dbReference type="NCBI Taxonomy" id="208358"/>
    <lineage>
        <taxon>Eukaryota</taxon>
        <taxon>Metazoa</taxon>
        <taxon>Chordata</taxon>
        <taxon>Craniata</taxon>
        <taxon>Vertebrata</taxon>
        <taxon>Euteleostomi</taxon>
        <taxon>Actinopterygii</taxon>
        <taxon>Neopterygii</taxon>
        <taxon>Teleostei</taxon>
        <taxon>Neoteleostei</taxon>
        <taxon>Acanthomorphata</taxon>
        <taxon>Ovalentaria</taxon>
        <taxon>Atherinomorphae</taxon>
        <taxon>Cyprinodontiformes</taxon>
        <taxon>Goodeidae</taxon>
        <taxon>Xenotaenia</taxon>
    </lineage>
</organism>
<name>A0ABV0WAI7_9TELE</name>
<gene>
    <name evidence="1" type="ORF">XENORESO_014895</name>
</gene>
<reference evidence="1 2" key="1">
    <citation type="submission" date="2021-06" db="EMBL/GenBank/DDBJ databases">
        <authorList>
            <person name="Palmer J.M."/>
        </authorList>
    </citation>
    <scope>NUCLEOTIDE SEQUENCE [LARGE SCALE GENOMIC DNA]</scope>
    <source>
        <strain evidence="1 2">XR_2019</strain>
        <tissue evidence="1">Muscle</tissue>
    </source>
</reference>
<evidence type="ECO:0000313" key="1">
    <source>
        <dbReference type="EMBL" id="MEQ2265928.1"/>
    </source>
</evidence>
<sequence>MPPSASAAQEITQHFDRDSGLTALGRDYEKKKQKLLLELQLEYKDYVAKKNNCKTRVHDGQHQGLSLPIEEKLSTKVCDCFVQCIANVFMLQCKHM</sequence>